<evidence type="ECO:0000313" key="4">
    <source>
        <dbReference type="Proteomes" id="UP001500051"/>
    </source>
</evidence>
<dbReference type="EMBL" id="BAAAYX010000013">
    <property type="protein sequence ID" value="GAA3711083.1"/>
    <property type="molecule type" value="Genomic_DNA"/>
</dbReference>
<proteinExistence type="predicted"/>
<gene>
    <name evidence="3" type="ORF">GCM10022204_32210</name>
</gene>
<sequence>MSQTSTAGTEWAPARSGPVRDLAQLGVCAFLVVLGVIMLVDATGLGDNTTGTDPLGPKAVPVFLGSALILLAVGLTVAVLRGSKPELEGGEDVDLEARMDLKTVLMLIGVFVANIVLIDVLGWVISGAILFYGSAIALGSRHYLRALVIAVALSLITFYGFAIGLGVGLPAGILQGIL</sequence>
<dbReference type="InterPro" id="IPR009936">
    <property type="entry name" value="DUF1468"/>
</dbReference>
<feature type="transmembrane region" description="Helical" evidence="1">
    <location>
        <begin position="143"/>
        <end position="169"/>
    </location>
</feature>
<keyword evidence="1" id="KW-1133">Transmembrane helix</keyword>
<feature type="transmembrane region" description="Helical" evidence="1">
    <location>
        <begin position="104"/>
        <end position="131"/>
    </location>
</feature>
<accession>A0ABP7DW63</accession>
<dbReference type="Pfam" id="PF07331">
    <property type="entry name" value="TctB"/>
    <property type="match status" value="1"/>
</dbReference>
<evidence type="ECO:0000313" key="3">
    <source>
        <dbReference type="EMBL" id="GAA3711083.1"/>
    </source>
</evidence>
<dbReference type="RefSeq" id="WP_344813422.1">
    <property type="nucleotide sequence ID" value="NZ_BAAAYX010000013.1"/>
</dbReference>
<feature type="domain" description="DUF1468" evidence="2">
    <location>
        <begin position="27"/>
        <end position="170"/>
    </location>
</feature>
<keyword evidence="4" id="KW-1185">Reference proteome</keyword>
<organism evidence="3 4">
    <name type="scientific">Microlunatus aurantiacus</name>
    <dbReference type="NCBI Taxonomy" id="446786"/>
    <lineage>
        <taxon>Bacteria</taxon>
        <taxon>Bacillati</taxon>
        <taxon>Actinomycetota</taxon>
        <taxon>Actinomycetes</taxon>
        <taxon>Propionibacteriales</taxon>
        <taxon>Propionibacteriaceae</taxon>
        <taxon>Microlunatus</taxon>
    </lineage>
</organism>
<feature type="transmembrane region" description="Helical" evidence="1">
    <location>
        <begin position="60"/>
        <end position="83"/>
    </location>
</feature>
<protein>
    <submittedName>
        <fullName evidence="3">Tripartite tricarboxylate transporter TctB family protein</fullName>
    </submittedName>
</protein>
<comment type="caution">
    <text evidence="3">The sequence shown here is derived from an EMBL/GenBank/DDBJ whole genome shotgun (WGS) entry which is preliminary data.</text>
</comment>
<keyword evidence="1" id="KW-0812">Transmembrane</keyword>
<feature type="transmembrane region" description="Helical" evidence="1">
    <location>
        <begin position="22"/>
        <end position="40"/>
    </location>
</feature>
<dbReference type="Proteomes" id="UP001500051">
    <property type="component" value="Unassembled WGS sequence"/>
</dbReference>
<evidence type="ECO:0000256" key="1">
    <source>
        <dbReference type="SAM" id="Phobius"/>
    </source>
</evidence>
<evidence type="ECO:0000259" key="2">
    <source>
        <dbReference type="Pfam" id="PF07331"/>
    </source>
</evidence>
<name>A0ABP7DW63_9ACTN</name>
<keyword evidence="1" id="KW-0472">Membrane</keyword>
<reference evidence="4" key="1">
    <citation type="journal article" date="2019" name="Int. J. Syst. Evol. Microbiol.">
        <title>The Global Catalogue of Microorganisms (GCM) 10K type strain sequencing project: providing services to taxonomists for standard genome sequencing and annotation.</title>
        <authorList>
            <consortium name="The Broad Institute Genomics Platform"/>
            <consortium name="The Broad Institute Genome Sequencing Center for Infectious Disease"/>
            <person name="Wu L."/>
            <person name="Ma J."/>
        </authorList>
    </citation>
    <scope>NUCLEOTIDE SEQUENCE [LARGE SCALE GENOMIC DNA]</scope>
    <source>
        <strain evidence="4">JCM 16548</strain>
    </source>
</reference>